<dbReference type="InterPro" id="IPR036291">
    <property type="entry name" value="NAD(P)-bd_dom_sf"/>
</dbReference>
<keyword evidence="2" id="KW-0560">Oxidoreductase</keyword>
<sequence length="292" mass="31510">MTLSKKTVLITGCSDGGMGAALAVAFHNAGFHVYATARNPAKMEDLKAKGIETLVLDVQSEDSIAAAVSHVSEISESRGLDILVNNAGTQFLMPVVDINIADAKKIYDLNVFSHIAVTQAFLPLLLKAAGDGGGSIIINQTSVGARVTIPFQAVYNSSKAAFAMLSDSMRLELQPFGIKVIDLRTGVVQTNLIKNLQETQRPSLPEGSIYGRAKDVVEKALRQEGFEGQGMPAHQWAEHVVRDVMKKTPPPIIWRGESALITRISTVLPFGFFDGLVKKLSGLDVIEQIIRK</sequence>
<dbReference type="PANTHER" id="PTHR44169:SF3">
    <property type="entry name" value="SHORT-CHAIN DEHYDROGENASE SRDE"/>
    <property type="match status" value="1"/>
</dbReference>
<dbReference type="Proteomes" id="UP000319160">
    <property type="component" value="Unassembled WGS sequence"/>
</dbReference>
<evidence type="ECO:0000313" key="5">
    <source>
        <dbReference type="Proteomes" id="UP000319160"/>
    </source>
</evidence>
<evidence type="ECO:0000256" key="3">
    <source>
        <dbReference type="RuleBase" id="RU000363"/>
    </source>
</evidence>
<dbReference type="PRINTS" id="PR00081">
    <property type="entry name" value="GDHRDH"/>
</dbReference>
<evidence type="ECO:0000313" key="4">
    <source>
        <dbReference type="EMBL" id="TRX89564.1"/>
    </source>
</evidence>
<gene>
    <name evidence="4" type="ORF">FHL15_009473</name>
</gene>
<dbReference type="GO" id="GO:0005811">
    <property type="term" value="C:lipid droplet"/>
    <property type="evidence" value="ECO:0007669"/>
    <property type="project" value="TreeGrafter"/>
</dbReference>
<dbReference type="PRINTS" id="PR00080">
    <property type="entry name" value="SDRFAMILY"/>
</dbReference>
<protein>
    <recommendedName>
        <fullName evidence="6">NAD(P)-binding protein</fullName>
    </recommendedName>
</protein>
<organism evidence="4 5">
    <name type="scientific">Xylaria flabelliformis</name>
    <dbReference type="NCBI Taxonomy" id="2512241"/>
    <lineage>
        <taxon>Eukaryota</taxon>
        <taxon>Fungi</taxon>
        <taxon>Dikarya</taxon>
        <taxon>Ascomycota</taxon>
        <taxon>Pezizomycotina</taxon>
        <taxon>Sordariomycetes</taxon>
        <taxon>Xylariomycetidae</taxon>
        <taxon>Xylariales</taxon>
        <taxon>Xylariaceae</taxon>
        <taxon>Xylaria</taxon>
    </lineage>
</organism>
<dbReference type="InterPro" id="IPR002347">
    <property type="entry name" value="SDR_fam"/>
</dbReference>
<keyword evidence="5" id="KW-1185">Reference proteome</keyword>
<evidence type="ECO:0008006" key="6">
    <source>
        <dbReference type="Google" id="ProtNLM"/>
    </source>
</evidence>
<dbReference type="GO" id="GO:0000140">
    <property type="term" value="F:acylglycerone-phosphate reductase (NADP+) activity"/>
    <property type="evidence" value="ECO:0007669"/>
    <property type="project" value="TreeGrafter"/>
</dbReference>
<proteinExistence type="inferred from homology"/>
<dbReference type="AlphaFoldDB" id="A0A553HNM9"/>
<dbReference type="GO" id="GO:0019433">
    <property type="term" value="P:triglyceride catabolic process"/>
    <property type="evidence" value="ECO:0007669"/>
    <property type="project" value="TreeGrafter"/>
</dbReference>
<dbReference type="STRING" id="2512241.A0A553HNM9"/>
<comment type="similarity">
    <text evidence="1 3">Belongs to the short-chain dehydrogenases/reductases (SDR) family.</text>
</comment>
<dbReference type="PANTHER" id="PTHR44169">
    <property type="entry name" value="NADPH-DEPENDENT 1-ACYLDIHYDROXYACETONE PHOSPHATE REDUCTASE"/>
    <property type="match status" value="1"/>
</dbReference>
<dbReference type="SUPFAM" id="SSF51735">
    <property type="entry name" value="NAD(P)-binding Rossmann-fold domains"/>
    <property type="match status" value="1"/>
</dbReference>
<dbReference type="Gene3D" id="3.40.50.720">
    <property type="entry name" value="NAD(P)-binding Rossmann-like Domain"/>
    <property type="match status" value="1"/>
</dbReference>
<dbReference type="EMBL" id="VFLP01000065">
    <property type="protein sequence ID" value="TRX89564.1"/>
    <property type="molecule type" value="Genomic_DNA"/>
</dbReference>
<reference evidence="5" key="1">
    <citation type="submission" date="2019-06" db="EMBL/GenBank/DDBJ databases">
        <title>Draft genome sequence of the griseofulvin-producing fungus Xylaria cubensis strain G536.</title>
        <authorList>
            <person name="Mead M.E."/>
            <person name="Raja H.A."/>
            <person name="Steenwyk J.L."/>
            <person name="Knowles S.L."/>
            <person name="Oberlies N.H."/>
            <person name="Rokas A."/>
        </authorList>
    </citation>
    <scope>NUCLEOTIDE SEQUENCE [LARGE SCALE GENOMIC DNA]</scope>
    <source>
        <strain evidence="5">G536</strain>
    </source>
</reference>
<evidence type="ECO:0000256" key="2">
    <source>
        <dbReference type="ARBA" id="ARBA00023002"/>
    </source>
</evidence>
<dbReference type="GO" id="GO:0006654">
    <property type="term" value="P:phosphatidic acid biosynthetic process"/>
    <property type="evidence" value="ECO:0007669"/>
    <property type="project" value="TreeGrafter"/>
</dbReference>
<evidence type="ECO:0000256" key="1">
    <source>
        <dbReference type="ARBA" id="ARBA00006484"/>
    </source>
</evidence>
<comment type="caution">
    <text evidence="4">The sequence shown here is derived from an EMBL/GenBank/DDBJ whole genome shotgun (WGS) entry which is preliminary data.</text>
</comment>
<dbReference type="Pfam" id="PF00106">
    <property type="entry name" value="adh_short"/>
    <property type="match status" value="1"/>
</dbReference>
<name>A0A553HNM9_9PEZI</name>
<dbReference type="CDD" id="cd05374">
    <property type="entry name" value="17beta-HSD-like_SDR_c"/>
    <property type="match status" value="1"/>
</dbReference>
<dbReference type="GO" id="GO:0004806">
    <property type="term" value="F:triacylglycerol lipase activity"/>
    <property type="evidence" value="ECO:0007669"/>
    <property type="project" value="TreeGrafter"/>
</dbReference>
<dbReference type="OrthoDB" id="2102561at2759"/>
<accession>A0A553HNM9</accession>
<dbReference type="GO" id="GO:0005783">
    <property type="term" value="C:endoplasmic reticulum"/>
    <property type="evidence" value="ECO:0007669"/>
    <property type="project" value="TreeGrafter"/>
</dbReference>